<evidence type="ECO:0000259" key="2">
    <source>
        <dbReference type="Pfam" id="PF00703"/>
    </source>
</evidence>
<dbReference type="InterPro" id="IPR008979">
    <property type="entry name" value="Galactose-bd-like_sf"/>
</dbReference>
<feature type="domain" description="Glycoside hydrolase family 2 immunoglobulin-like beta-sandwich" evidence="2">
    <location>
        <begin position="192"/>
        <end position="278"/>
    </location>
</feature>
<dbReference type="Pfam" id="PF02837">
    <property type="entry name" value="Glyco_hydro_2_N"/>
    <property type="match status" value="1"/>
</dbReference>
<evidence type="ECO:0000259" key="3">
    <source>
        <dbReference type="Pfam" id="PF02837"/>
    </source>
</evidence>
<protein>
    <submittedName>
        <fullName evidence="4">Beta-galactosidase/beta-glucuronidase</fullName>
    </submittedName>
</protein>
<dbReference type="GO" id="GO:0004553">
    <property type="term" value="F:hydrolase activity, hydrolyzing O-glycosyl compounds"/>
    <property type="evidence" value="ECO:0007669"/>
    <property type="project" value="InterPro"/>
</dbReference>
<keyword evidence="5" id="KW-1185">Reference proteome</keyword>
<dbReference type="InterPro" id="IPR017853">
    <property type="entry name" value="GH"/>
</dbReference>
<dbReference type="Pfam" id="PF10974">
    <property type="entry name" value="DUF2804"/>
    <property type="match status" value="1"/>
</dbReference>
<accession>A0A1M6JX76</accession>
<sequence>MITPWGEALDPDNVLPEYPRPQLVRASYLSLNGRWDYAFTPVQPGTPAVPSHWDGEIVVPFSPEASLSGVNRVLQPDEHLWYRRRLTLPDGFVRDRVLLHFGAVDQDCDVLIDGVRVGGHRGGYLPFTVDITDAVVGVGPHEIVVRVRDVTDTSWRAKGKQRLGGSEGIWYSPQSGIWQSVWLESVPTRWVERLDLTPHLATGEVEVTVIDGSGSIGTAEVRILAEGGELAQAEVPVGAPARIALGDDVRRWSPEDPFLHDVEVRLGDDVVTSYFGMRSFSMGPDGKGRARLLLNGEPYLHAGLLDQGYWPDGLYTAPSDEALIHDIRTAKDLGFTMLRKHIKIEPMRWYHHCDRLGVIVWQDMVNGGRPYNKVVIHGPVKVPRFWLNDRWHALLGRGDEKGRQEFLAELDATVLLLRSVPSVAVWVPFNEGWGQFDSIAATERIRALDPTRLVDHASGWYDQGGGDLASRHVYFRPYSLAGRDAVDPRAAVLSEYGGYSLRVPGHTWTDAEFGYLRFTGRPAFERAFLRLQDTEVGPAIDGGLAAFVYTQLADVEQETNGLMTYDRRVLKVDAEQVRGSNRRLRQRHDRATGTAPAAPLPVHEHEITDPVSLTLPDGHLNPDAIGWTRTPLISTDGVGRGRVGRGRNKRWEYWAVTTPTHIVALVTSDLDYAAVHGIWLLDRATGETVSHDAIGALGGSVKLPRTFGVGPVRTSTRAVKIAIDEDAGGTRLRGRGERVSFDIYADRPEGHESLGVVVPWTRTLFQYTVKDVARPASGTITVDGVSHEVPDGESWATMDHGRGRWPFDIQWFWGAGSGRTDGRVIGIQFGGLWTDDTGSVENALVVDGRLTKISEELVWEHSTTDPMAPWRVTGSDVDLTFTPFHLKESVIDLMAFVGKTRQFFGHWDGRVRDETGTWLRVADVVGWIEAVHNRW</sequence>
<dbReference type="InterPro" id="IPR051913">
    <property type="entry name" value="GH2_Domain-Containing"/>
</dbReference>
<evidence type="ECO:0000256" key="1">
    <source>
        <dbReference type="ARBA" id="ARBA00007401"/>
    </source>
</evidence>
<name>A0A1M6JX76_9ACTN</name>
<proteinExistence type="inferred from homology"/>
<dbReference type="Proteomes" id="UP000184512">
    <property type="component" value="Unassembled WGS sequence"/>
</dbReference>
<dbReference type="RefSeq" id="WP_073189117.1">
    <property type="nucleotide sequence ID" value="NZ_FQZG01000054.1"/>
</dbReference>
<dbReference type="InterPro" id="IPR006102">
    <property type="entry name" value="Ig-like_GH2"/>
</dbReference>
<dbReference type="SUPFAM" id="SSF49785">
    <property type="entry name" value="Galactose-binding domain-like"/>
    <property type="match status" value="1"/>
</dbReference>
<dbReference type="PANTHER" id="PTHR42732:SF2">
    <property type="entry name" value="BETA-MANNOSIDASE"/>
    <property type="match status" value="1"/>
</dbReference>
<dbReference type="InterPro" id="IPR036156">
    <property type="entry name" value="Beta-gal/glucu_dom_sf"/>
</dbReference>
<comment type="similarity">
    <text evidence="1">Belongs to the glycosyl hydrolase 2 family.</text>
</comment>
<dbReference type="SUPFAM" id="SSF49303">
    <property type="entry name" value="beta-Galactosidase/glucuronidase domain"/>
    <property type="match status" value="1"/>
</dbReference>
<dbReference type="GO" id="GO:0005975">
    <property type="term" value="P:carbohydrate metabolic process"/>
    <property type="evidence" value="ECO:0007669"/>
    <property type="project" value="InterPro"/>
</dbReference>
<dbReference type="STRING" id="1123357.SAMN02745244_02673"/>
<dbReference type="SUPFAM" id="SSF51445">
    <property type="entry name" value="(Trans)glycosidases"/>
    <property type="match status" value="1"/>
</dbReference>
<dbReference type="InterPro" id="IPR006104">
    <property type="entry name" value="Glyco_hydro_2_N"/>
</dbReference>
<reference evidence="4 5" key="1">
    <citation type="submission" date="2016-11" db="EMBL/GenBank/DDBJ databases">
        <authorList>
            <person name="Jaros S."/>
            <person name="Januszkiewicz K."/>
            <person name="Wedrychowicz H."/>
        </authorList>
    </citation>
    <scope>NUCLEOTIDE SEQUENCE [LARGE SCALE GENOMIC DNA]</scope>
    <source>
        <strain evidence="4 5">DSM 12906</strain>
    </source>
</reference>
<dbReference type="InterPro" id="IPR021243">
    <property type="entry name" value="DUF2804"/>
</dbReference>
<evidence type="ECO:0000313" key="4">
    <source>
        <dbReference type="EMBL" id="SHJ51296.1"/>
    </source>
</evidence>
<evidence type="ECO:0000313" key="5">
    <source>
        <dbReference type="Proteomes" id="UP000184512"/>
    </source>
</evidence>
<dbReference type="Gene3D" id="3.20.20.80">
    <property type="entry name" value="Glycosidases"/>
    <property type="match status" value="1"/>
</dbReference>
<organism evidence="4 5">
    <name type="scientific">Tessaracoccus bendigoensis DSM 12906</name>
    <dbReference type="NCBI Taxonomy" id="1123357"/>
    <lineage>
        <taxon>Bacteria</taxon>
        <taxon>Bacillati</taxon>
        <taxon>Actinomycetota</taxon>
        <taxon>Actinomycetes</taxon>
        <taxon>Propionibacteriales</taxon>
        <taxon>Propionibacteriaceae</taxon>
        <taxon>Tessaracoccus</taxon>
    </lineage>
</organism>
<feature type="domain" description="Glycosyl hydrolases family 2 sugar binding" evidence="3">
    <location>
        <begin position="77"/>
        <end position="184"/>
    </location>
</feature>
<dbReference type="EMBL" id="FQZG01000054">
    <property type="protein sequence ID" value="SHJ51296.1"/>
    <property type="molecule type" value="Genomic_DNA"/>
</dbReference>
<dbReference type="Pfam" id="PF00703">
    <property type="entry name" value="Glyco_hydro_2"/>
    <property type="match status" value="1"/>
</dbReference>
<dbReference type="AlphaFoldDB" id="A0A1M6JX76"/>
<dbReference type="OrthoDB" id="9762066at2"/>
<gene>
    <name evidence="4" type="ORF">SAMN02745244_02673</name>
</gene>
<dbReference type="Gene3D" id="2.60.120.260">
    <property type="entry name" value="Galactose-binding domain-like"/>
    <property type="match status" value="1"/>
</dbReference>
<dbReference type="PANTHER" id="PTHR42732">
    <property type="entry name" value="BETA-GALACTOSIDASE"/>
    <property type="match status" value="1"/>
</dbReference>